<keyword evidence="3" id="KW-1185">Reference proteome</keyword>
<dbReference type="Proteomes" id="UP000595224">
    <property type="component" value="Chromosome"/>
</dbReference>
<dbReference type="PROSITE" id="PS51257">
    <property type="entry name" value="PROKAR_LIPOPROTEIN"/>
    <property type="match status" value="1"/>
</dbReference>
<dbReference type="EMBL" id="CP064936">
    <property type="protein sequence ID" value="QQA01008.1"/>
    <property type="molecule type" value="Genomic_DNA"/>
</dbReference>
<dbReference type="AlphaFoldDB" id="A0A7T3RDA9"/>
<feature type="chain" id="PRO_5032320547" description="Lipoprotein" evidence="1">
    <location>
        <begin position="18"/>
        <end position="113"/>
    </location>
</feature>
<evidence type="ECO:0000256" key="1">
    <source>
        <dbReference type="SAM" id="SignalP"/>
    </source>
</evidence>
<name>A0A7T3RDA9_9SPIR</name>
<protein>
    <recommendedName>
        <fullName evidence="4">Lipoprotein</fullName>
    </recommendedName>
</protein>
<evidence type="ECO:0000313" key="3">
    <source>
        <dbReference type="Proteomes" id="UP000595224"/>
    </source>
</evidence>
<dbReference type="RefSeq" id="WP_198442617.1">
    <property type="nucleotide sequence ID" value="NZ_CBCSHE010000007.1"/>
</dbReference>
<feature type="signal peptide" evidence="1">
    <location>
        <begin position="1"/>
        <end position="17"/>
    </location>
</feature>
<dbReference type="KEGG" id="tper:IWA51_12275"/>
<proteinExistence type="predicted"/>
<organism evidence="2 3">
    <name type="scientific">Treponema peruense</name>
    <dbReference type="NCBI Taxonomy" id="2787628"/>
    <lineage>
        <taxon>Bacteria</taxon>
        <taxon>Pseudomonadati</taxon>
        <taxon>Spirochaetota</taxon>
        <taxon>Spirochaetia</taxon>
        <taxon>Spirochaetales</taxon>
        <taxon>Treponemataceae</taxon>
        <taxon>Treponema</taxon>
    </lineage>
</organism>
<keyword evidence="1" id="KW-0732">Signal</keyword>
<evidence type="ECO:0008006" key="4">
    <source>
        <dbReference type="Google" id="ProtNLM"/>
    </source>
</evidence>
<reference evidence="2 3" key="1">
    <citation type="submission" date="2020-11" db="EMBL/GenBank/DDBJ databases">
        <title>Treponema Peruensis nv. sp., first commensal Treponema isolated from human feces.</title>
        <authorList>
            <person name="Belkhou C."/>
            <person name="Raes J."/>
        </authorList>
    </citation>
    <scope>NUCLEOTIDE SEQUENCE [LARGE SCALE GENOMIC DNA]</scope>
    <source>
        <strain evidence="2 3">RCC2812</strain>
    </source>
</reference>
<sequence length="113" mass="12471">MKKNLFVILTAAAVLFAAVTTGCESTRTVSHGISDVGYITFTSEDFDAVRVVIDDKIEFYAAVNFPDTRKIDNENNYAVKAGTHSVQVYSGDRLVFSKEVFISSQDIREIALP</sequence>
<evidence type="ECO:0000313" key="2">
    <source>
        <dbReference type="EMBL" id="QQA01008.1"/>
    </source>
</evidence>
<accession>A0A7T3RDA9</accession>
<gene>
    <name evidence="2" type="ORF">IWA51_12275</name>
</gene>